<keyword evidence="4" id="KW-0788">Thiol protease</keyword>
<organism evidence="7 8">
    <name type="scientific">Sorghum bicolor</name>
    <name type="common">Sorghum</name>
    <name type="synonym">Sorghum vulgare</name>
    <dbReference type="NCBI Taxonomy" id="4558"/>
    <lineage>
        <taxon>Eukaryota</taxon>
        <taxon>Viridiplantae</taxon>
        <taxon>Streptophyta</taxon>
        <taxon>Embryophyta</taxon>
        <taxon>Tracheophyta</taxon>
        <taxon>Spermatophyta</taxon>
        <taxon>Magnoliopsida</taxon>
        <taxon>Liliopsida</taxon>
        <taxon>Poales</taxon>
        <taxon>Poaceae</taxon>
        <taxon>PACMAD clade</taxon>
        <taxon>Panicoideae</taxon>
        <taxon>Andropogonodae</taxon>
        <taxon>Andropogoneae</taxon>
        <taxon>Sorghinae</taxon>
        <taxon>Sorghum</taxon>
    </lineage>
</organism>
<name>A0A921PWV5_SORBI</name>
<dbReference type="AlphaFoldDB" id="A0A921PWV5"/>
<reference evidence="7" key="1">
    <citation type="journal article" date="2019" name="BMC Genomics">
        <title>A new reference genome for Sorghum bicolor reveals high levels of sequence similarity between sweet and grain genotypes: implications for the genetics of sugar metabolism.</title>
        <authorList>
            <person name="Cooper E.A."/>
            <person name="Brenton Z.W."/>
            <person name="Flinn B.S."/>
            <person name="Jenkins J."/>
            <person name="Shu S."/>
            <person name="Flowers D."/>
            <person name="Luo F."/>
            <person name="Wang Y."/>
            <person name="Xia P."/>
            <person name="Barry K."/>
            <person name="Daum C."/>
            <person name="Lipzen A."/>
            <person name="Yoshinaga Y."/>
            <person name="Schmutz J."/>
            <person name="Saski C."/>
            <person name="Vermerris W."/>
            <person name="Kresovich S."/>
        </authorList>
    </citation>
    <scope>NUCLEOTIDE SEQUENCE</scope>
</reference>
<dbReference type="Pfam" id="PF02902">
    <property type="entry name" value="Peptidase_C48"/>
    <property type="match status" value="2"/>
</dbReference>
<evidence type="ECO:0000256" key="3">
    <source>
        <dbReference type="ARBA" id="ARBA00022801"/>
    </source>
</evidence>
<evidence type="ECO:0000313" key="7">
    <source>
        <dbReference type="EMBL" id="KAG0381253.1"/>
    </source>
</evidence>
<dbReference type="EMBL" id="MU172159">
    <property type="protein sequence ID" value="KAG0381253.1"/>
    <property type="molecule type" value="Genomic_DNA"/>
</dbReference>
<dbReference type="PANTHER" id="PTHR12606:SF141">
    <property type="entry name" value="GH15225P-RELATED"/>
    <property type="match status" value="1"/>
</dbReference>
<proteinExistence type="inferred from homology"/>
<evidence type="ECO:0000259" key="6">
    <source>
        <dbReference type="PROSITE" id="PS50600"/>
    </source>
</evidence>
<dbReference type="SUPFAM" id="SSF54001">
    <property type="entry name" value="Cysteine proteinases"/>
    <property type="match status" value="2"/>
</dbReference>
<dbReference type="Gene3D" id="3.40.395.10">
    <property type="entry name" value="Adenoviral Proteinase, Chain A"/>
    <property type="match status" value="2"/>
</dbReference>
<evidence type="ECO:0000256" key="4">
    <source>
        <dbReference type="ARBA" id="ARBA00022807"/>
    </source>
</evidence>
<keyword evidence="2" id="KW-0645">Protease</keyword>
<protein>
    <recommendedName>
        <fullName evidence="6">Ubiquitin-like protease family profile domain-containing protein</fullName>
    </recommendedName>
</protein>
<evidence type="ECO:0000256" key="2">
    <source>
        <dbReference type="ARBA" id="ARBA00022670"/>
    </source>
</evidence>
<dbReference type="PANTHER" id="PTHR12606">
    <property type="entry name" value="SENTRIN/SUMO-SPECIFIC PROTEASE"/>
    <property type="match status" value="1"/>
</dbReference>
<comment type="caution">
    <text evidence="7">The sequence shown here is derived from an EMBL/GenBank/DDBJ whole genome shotgun (WGS) entry which is preliminary data.</text>
</comment>
<dbReference type="PROSITE" id="PS50600">
    <property type="entry name" value="ULP_PROTEASE"/>
    <property type="match status" value="1"/>
</dbReference>
<evidence type="ECO:0000313" key="8">
    <source>
        <dbReference type="Proteomes" id="UP000807115"/>
    </source>
</evidence>
<dbReference type="InterPro" id="IPR038765">
    <property type="entry name" value="Papain-like_cys_pep_sf"/>
</dbReference>
<feature type="domain" description="Ubiquitin-like protease family profile" evidence="6">
    <location>
        <begin position="296"/>
        <end position="479"/>
    </location>
</feature>
<evidence type="ECO:0000256" key="1">
    <source>
        <dbReference type="ARBA" id="ARBA00005234"/>
    </source>
</evidence>
<dbReference type="Proteomes" id="UP000807115">
    <property type="component" value="Unassembled WGS sequence"/>
</dbReference>
<dbReference type="InterPro" id="IPR003653">
    <property type="entry name" value="Peptidase_C48_C"/>
</dbReference>
<gene>
    <name evidence="7" type="ORF">BDA96_K000900</name>
</gene>
<reference evidence="7" key="2">
    <citation type="submission" date="2020-10" db="EMBL/GenBank/DDBJ databases">
        <authorList>
            <person name="Cooper E.A."/>
            <person name="Brenton Z.W."/>
            <person name="Flinn B.S."/>
            <person name="Jenkins J."/>
            <person name="Shu S."/>
            <person name="Flowers D."/>
            <person name="Luo F."/>
            <person name="Wang Y."/>
            <person name="Xia P."/>
            <person name="Barry K."/>
            <person name="Daum C."/>
            <person name="Lipzen A."/>
            <person name="Yoshinaga Y."/>
            <person name="Schmutz J."/>
            <person name="Saski C."/>
            <person name="Vermerris W."/>
            <person name="Kresovich S."/>
        </authorList>
    </citation>
    <scope>NUCLEOTIDE SEQUENCE</scope>
</reference>
<comment type="similarity">
    <text evidence="1">Belongs to the peptidase C48 family.</text>
</comment>
<dbReference type="GO" id="GO:0008234">
    <property type="term" value="F:cysteine-type peptidase activity"/>
    <property type="evidence" value="ECO:0007669"/>
    <property type="project" value="UniProtKB-KW"/>
</dbReference>
<evidence type="ECO:0000256" key="5">
    <source>
        <dbReference type="SAM" id="MobiDB-lite"/>
    </source>
</evidence>
<sequence length="512" mass="59856">RHDEPNPKPKPASKTQQVDEDSRGALLGQLNKRMEYGEAMAEETLQKIRDETNEHLKFIVAEHSKWSRLYNEIKYKAQIEDSKTRKQMAKTVVVQIHDIQMKELQFVQTFKPGGHFCDDVLEIFRLIWKESWKPDTIMLSRGAVIFVPFISSDHCSLVVVEPDIRLITVLDSLFDLEESTKRHERLLPQLIHCTHADKRTEKLSFFTRPRIDDCGFHMLLFIMRYKSGNYKNIDEDEILICRQHTAWFLLEHEDNVLRGTFTKGHSKRRLEDKDRGENKKQKNLGDEELRLQLWKKIVLNDEFKSFGAKSCCQDILVSFFIQCLLADEVSHGDDTVGYRIFLDPKISELLLASKDAFNINSVVEELKLQYTDQQILKARHILLPVCHDSHWTVYVINKNFGQIDILDSSWATVEVKRKNHRTIAGVIRSKLSDAILLITDKHPKFSEWSMPIIPASSIAQQKQGSVDCGFFVMMFLKYYNPDTHRLEFCDLKEDFKCKILWNLELYVCDLNF</sequence>
<feature type="non-terminal residue" evidence="7">
    <location>
        <position position="1"/>
    </location>
</feature>
<accession>A0A921PWV5</accession>
<feature type="region of interest" description="Disordered" evidence="5">
    <location>
        <begin position="1"/>
        <end position="23"/>
    </location>
</feature>
<keyword evidence="3" id="KW-0378">Hydrolase</keyword>
<dbReference type="GO" id="GO:0006508">
    <property type="term" value="P:proteolysis"/>
    <property type="evidence" value="ECO:0007669"/>
    <property type="project" value="UniProtKB-KW"/>
</dbReference>